<feature type="region of interest" description="Disordered" evidence="1">
    <location>
        <begin position="67"/>
        <end position="90"/>
    </location>
</feature>
<dbReference type="EMBL" id="VWNA01000001">
    <property type="protein sequence ID" value="MQT13685.1"/>
    <property type="molecule type" value="Genomic_DNA"/>
</dbReference>
<name>A0A6A7Y4M3_9HYPH</name>
<evidence type="ECO:0008006" key="4">
    <source>
        <dbReference type="Google" id="ProtNLM"/>
    </source>
</evidence>
<protein>
    <recommendedName>
        <fullName evidence="4">Ner winged helix-turn-helix DNA-binding domain-containing protein</fullName>
    </recommendedName>
</protein>
<gene>
    <name evidence="2" type="ORF">F0357_13745</name>
</gene>
<dbReference type="Gene3D" id="1.10.260.40">
    <property type="entry name" value="lambda repressor-like DNA-binding domains"/>
    <property type="match status" value="1"/>
</dbReference>
<evidence type="ECO:0000313" key="2">
    <source>
        <dbReference type="EMBL" id="MQT13685.1"/>
    </source>
</evidence>
<dbReference type="AlphaFoldDB" id="A0A6A7Y4M3"/>
<evidence type="ECO:0000256" key="1">
    <source>
        <dbReference type="SAM" id="MobiDB-lite"/>
    </source>
</evidence>
<dbReference type="RefSeq" id="WP_153482769.1">
    <property type="nucleotide sequence ID" value="NZ_VWNA01000001.1"/>
</dbReference>
<dbReference type="SUPFAM" id="SSF47413">
    <property type="entry name" value="lambda repressor-like DNA-binding domains"/>
    <property type="match status" value="1"/>
</dbReference>
<evidence type="ECO:0000313" key="3">
    <source>
        <dbReference type="Proteomes" id="UP000332515"/>
    </source>
</evidence>
<dbReference type="Proteomes" id="UP000332515">
    <property type="component" value="Unassembled WGS sequence"/>
</dbReference>
<proteinExistence type="predicted"/>
<comment type="caution">
    <text evidence="2">The sequence shown here is derived from an EMBL/GenBank/DDBJ whole genome shotgun (WGS) entry which is preliminary data.</text>
</comment>
<accession>A0A6A7Y4M3</accession>
<keyword evidence="3" id="KW-1185">Reference proteome</keyword>
<organism evidence="2 3">
    <name type="scientific">Segnochrobactrum spirostomi</name>
    <dbReference type="NCBI Taxonomy" id="2608987"/>
    <lineage>
        <taxon>Bacteria</taxon>
        <taxon>Pseudomonadati</taxon>
        <taxon>Pseudomonadota</taxon>
        <taxon>Alphaproteobacteria</taxon>
        <taxon>Hyphomicrobiales</taxon>
        <taxon>Segnochrobactraceae</taxon>
        <taxon>Segnochrobactrum</taxon>
    </lineage>
</organism>
<sequence>MQLRIQGHTYRSFGQLHGVSHQAVQATAAGKPSKRIEDLLAAVCGLPPAVLWWEHYAESGARIPVERATSRAADPSTPDGGVHVESGEAA</sequence>
<reference evidence="2 3" key="1">
    <citation type="submission" date="2019-09" db="EMBL/GenBank/DDBJ databases">
        <title>Segnochrobactrum spirostomi gen. nov., sp. nov., isolated from the ciliate Spirostomum cf. yagiui and description of a novel family, Segnochrobactraceae fam. nov. within the order Rhizobiales of the class Alphaproteobacteria.</title>
        <authorList>
            <person name="Akter S."/>
            <person name="Shazib S.U.A."/>
            <person name="Shin M.K."/>
        </authorList>
    </citation>
    <scope>NUCLEOTIDE SEQUENCE [LARGE SCALE GENOMIC DNA]</scope>
    <source>
        <strain evidence="2 3">Sp-1</strain>
    </source>
</reference>
<dbReference type="InterPro" id="IPR010982">
    <property type="entry name" value="Lambda_DNA-bd_dom_sf"/>
</dbReference>
<dbReference type="GO" id="GO:0003677">
    <property type="term" value="F:DNA binding"/>
    <property type="evidence" value="ECO:0007669"/>
    <property type="project" value="InterPro"/>
</dbReference>